<dbReference type="PANTHER" id="PTHR11236:SF18">
    <property type="entry name" value="AMINODEOXYCHORISMATE SYNTHASE"/>
    <property type="match status" value="1"/>
</dbReference>
<dbReference type="EMBL" id="JACHMW010000001">
    <property type="protein sequence ID" value="MBB5848686.1"/>
    <property type="molecule type" value="Genomic_DNA"/>
</dbReference>
<name>A0A7W9N110_9MICC</name>
<dbReference type="AlphaFoldDB" id="A0A7W9N110"/>
<dbReference type="EC" id="2.6.1.85" evidence="2"/>
<dbReference type="InterPro" id="IPR005801">
    <property type="entry name" value="ADC_synthase"/>
</dbReference>
<keyword evidence="2" id="KW-0808">Transferase</keyword>
<dbReference type="PRINTS" id="PR00095">
    <property type="entry name" value="ANTSNTHASEI"/>
</dbReference>
<keyword evidence="3" id="KW-1185">Reference proteome</keyword>
<comment type="caution">
    <text evidence="2">The sequence shown here is derived from an EMBL/GenBank/DDBJ whole genome shotgun (WGS) entry which is preliminary data.</text>
</comment>
<gene>
    <name evidence="2" type="ORF">HDA33_001250</name>
</gene>
<evidence type="ECO:0000259" key="1">
    <source>
        <dbReference type="Pfam" id="PF00425"/>
    </source>
</evidence>
<dbReference type="RefSeq" id="WP_184171945.1">
    <property type="nucleotide sequence ID" value="NZ_BAABAG010000007.1"/>
</dbReference>
<dbReference type="PANTHER" id="PTHR11236">
    <property type="entry name" value="AMINOBENZOATE/ANTHRANILATE SYNTHASE"/>
    <property type="match status" value="1"/>
</dbReference>
<dbReference type="GO" id="GO:0046820">
    <property type="term" value="F:4-amino-4-deoxychorismate synthase activity"/>
    <property type="evidence" value="ECO:0007669"/>
    <property type="project" value="UniProtKB-EC"/>
</dbReference>
<keyword evidence="2" id="KW-0032">Aminotransferase</keyword>
<dbReference type="NCBIfam" id="TIGR00553">
    <property type="entry name" value="pabB"/>
    <property type="match status" value="1"/>
</dbReference>
<sequence length="535" mass="55294">MPAAPAPPEDVPLPPEDAPAPLHVAVRALDAAALAAARHTAATAVAAVYAHAVQRGAGSFWLDSALPDPAEARWSVAGDGLDVLGEEQGRVPSPGPRLVRHADPADPERAWSDLAAAAAPRRVVGGEGLPLRGGLVGWLGYELGLADLGVRPPSRRAGDPAALPAQFWVRPSRYAVADHAAGTLSCCVVALDAAAAEAAADRWAGDVRRALDAARRATQAAADDAAASEVRADVAPEAGTGEAAGAWREDRAAYDEHIARCHAALLAGDSYELCLTTRFDADPALRVDPLALFLELAAHQPAPYAALMEHGTGPRGWAVVSASPERFLAGRDGRYSTKPIKGTAARLPDPVADAEAARTLAADPKTRAENLMIVDLLRNDLSRVCEPGSVQVPSLMAVESYATVHQLVSTVTGTARAGVAPVDVVRSLFPGGSMTGAPKRRTVELLAQWEDSPRGVYSGALGLLGADGAVSLSIVIRTAVLAAGRWGIGAGGAIVADSTAEAEHEEVLLKARGLRRALARADGTARTTTAPPRSR</sequence>
<evidence type="ECO:0000313" key="3">
    <source>
        <dbReference type="Proteomes" id="UP000567246"/>
    </source>
</evidence>
<accession>A0A7W9N110</accession>
<dbReference type="InterPro" id="IPR019999">
    <property type="entry name" value="Anth_synth_I-like"/>
</dbReference>
<dbReference type="GO" id="GO:0000162">
    <property type="term" value="P:L-tryptophan biosynthetic process"/>
    <property type="evidence" value="ECO:0007669"/>
    <property type="project" value="TreeGrafter"/>
</dbReference>
<dbReference type="GO" id="GO:0008153">
    <property type="term" value="P:4-aminobenzoate biosynthetic process"/>
    <property type="evidence" value="ECO:0007669"/>
    <property type="project" value="TreeGrafter"/>
</dbReference>
<dbReference type="SUPFAM" id="SSF56322">
    <property type="entry name" value="ADC synthase"/>
    <property type="match status" value="1"/>
</dbReference>
<protein>
    <submittedName>
        <fullName evidence="2">Para-aminobenzoate synthetase</fullName>
        <ecNumber evidence="2">2.6.1.85</ecNumber>
    </submittedName>
</protein>
<proteinExistence type="predicted"/>
<dbReference type="Pfam" id="PF00425">
    <property type="entry name" value="Chorismate_bind"/>
    <property type="match status" value="1"/>
</dbReference>
<dbReference type="InterPro" id="IPR015890">
    <property type="entry name" value="Chorismate_C"/>
</dbReference>
<dbReference type="GO" id="GO:0005737">
    <property type="term" value="C:cytoplasm"/>
    <property type="evidence" value="ECO:0007669"/>
    <property type="project" value="TreeGrafter"/>
</dbReference>
<dbReference type="InterPro" id="IPR005802">
    <property type="entry name" value="ADC_synth_comp_1"/>
</dbReference>
<organism evidence="2 3">
    <name type="scientific">Micrococcus endophyticus</name>
    <dbReference type="NCBI Taxonomy" id="455343"/>
    <lineage>
        <taxon>Bacteria</taxon>
        <taxon>Bacillati</taxon>
        <taxon>Actinomycetota</taxon>
        <taxon>Actinomycetes</taxon>
        <taxon>Micrococcales</taxon>
        <taxon>Micrococcaceae</taxon>
        <taxon>Micrococcus</taxon>
    </lineage>
</organism>
<feature type="domain" description="Chorismate-utilising enzyme C-terminal" evidence="1">
    <location>
        <begin position="251"/>
        <end position="510"/>
    </location>
</feature>
<reference evidence="2 3" key="1">
    <citation type="submission" date="2020-08" db="EMBL/GenBank/DDBJ databases">
        <title>Sequencing the genomes of 1000 actinobacteria strains.</title>
        <authorList>
            <person name="Klenk H.-P."/>
        </authorList>
    </citation>
    <scope>NUCLEOTIDE SEQUENCE [LARGE SCALE GENOMIC DNA]</scope>
    <source>
        <strain evidence="2 3">DSM 17945</strain>
    </source>
</reference>
<dbReference type="Gene3D" id="3.60.120.10">
    <property type="entry name" value="Anthranilate synthase"/>
    <property type="match status" value="1"/>
</dbReference>
<dbReference type="GO" id="GO:0009396">
    <property type="term" value="P:folic acid-containing compound biosynthetic process"/>
    <property type="evidence" value="ECO:0007669"/>
    <property type="project" value="InterPro"/>
</dbReference>
<evidence type="ECO:0000313" key="2">
    <source>
        <dbReference type="EMBL" id="MBB5848686.1"/>
    </source>
</evidence>
<dbReference type="Proteomes" id="UP000567246">
    <property type="component" value="Unassembled WGS sequence"/>
</dbReference>